<keyword evidence="2" id="KW-1185">Reference proteome</keyword>
<proteinExistence type="predicted"/>
<gene>
    <name evidence="1" type="ORF">K2173_014464</name>
</gene>
<name>A0AAV8S6R5_9ROSI</name>
<reference evidence="1 2" key="1">
    <citation type="submission" date="2021-09" db="EMBL/GenBank/DDBJ databases">
        <title>Genomic insights and catalytic innovation underlie evolution of tropane alkaloids biosynthesis.</title>
        <authorList>
            <person name="Wang Y.-J."/>
            <person name="Tian T."/>
            <person name="Huang J.-P."/>
            <person name="Huang S.-X."/>
        </authorList>
    </citation>
    <scope>NUCLEOTIDE SEQUENCE [LARGE SCALE GENOMIC DNA]</scope>
    <source>
        <strain evidence="1">KIB-2018</strain>
        <tissue evidence="1">Leaf</tissue>
    </source>
</reference>
<comment type="caution">
    <text evidence="1">The sequence shown here is derived from an EMBL/GenBank/DDBJ whole genome shotgun (WGS) entry which is preliminary data.</text>
</comment>
<sequence length="72" mass="8310">MASATAIIRDKIPYRGVALVITLRGPKGGPMIVLKKRLKIIENKLERGDKNTKIFDREMKFLKDCDGRDFYR</sequence>
<dbReference type="Proteomes" id="UP001159364">
    <property type="component" value="Unassembled WGS sequence"/>
</dbReference>
<dbReference type="EMBL" id="JAIWQS010000097">
    <property type="protein sequence ID" value="KAJ8747743.1"/>
    <property type="molecule type" value="Genomic_DNA"/>
</dbReference>
<evidence type="ECO:0000313" key="2">
    <source>
        <dbReference type="Proteomes" id="UP001159364"/>
    </source>
</evidence>
<dbReference type="AlphaFoldDB" id="A0AAV8S6R5"/>
<protein>
    <submittedName>
        <fullName evidence="1">Uncharacterized protein</fullName>
    </submittedName>
</protein>
<accession>A0AAV8S6R5</accession>
<organism evidence="1 2">
    <name type="scientific">Erythroxylum novogranatense</name>
    <dbReference type="NCBI Taxonomy" id="1862640"/>
    <lineage>
        <taxon>Eukaryota</taxon>
        <taxon>Viridiplantae</taxon>
        <taxon>Streptophyta</taxon>
        <taxon>Embryophyta</taxon>
        <taxon>Tracheophyta</taxon>
        <taxon>Spermatophyta</taxon>
        <taxon>Magnoliopsida</taxon>
        <taxon>eudicotyledons</taxon>
        <taxon>Gunneridae</taxon>
        <taxon>Pentapetalae</taxon>
        <taxon>rosids</taxon>
        <taxon>fabids</taxon>
        <taxon>Malpighiales</taxon>
        <taxon>Erythroxylaceae</taxon>
        <taxon>Erythroxylum</taxon>
    </lineage>
</organism>
<evidence type="ECO:0000313" key="1">
    <source>
        <dbReference type="EMBL" id="KAJ8747743.1"/>
    </source>
</evidence>